<dbReference type="GO" id="GO:0016042">
    <property type="term" value="P:lipid catabolic process"/>
    <property type="evidence" value="ECO:0007669"/>
    <property type="project" value="TreeGrafter"/>
</dbReference>
<dbReference type="InterPro" id="IPR013818">
    <property type="entry name" value="Lipase"/>
</dbReference>
<feature type="chain" id="PRO_5042845362" description="Lipase domain-containing protein" evidence="5">
    <location>
        <begin position="18"/>
        <end position="358"/>
    </location>
</feature>
<proteinExistence type="inferred from homology"/>
<accession>A0AAN9Y7U1</accession>
<keyword evidence="3" id="KW-0964">Secreted</keyword>
<dbReference type="Proteomes" id="UP001367676">
    <property type="component" value="Unassembled WGS sequence"/>
</dbReference>
<evidence type="ECO:0000313" key="7">
    <source>
        <dbReference type="EMBL" id="KAK7600947.1"/>
    </source>
</evidence>
<name>A0AAN9Y7U1_9HEMI</name>
<dbReference type="Pfam" id="PF00151">
    <property type="entry name" value="Lipase"/>
    <property type="match status" value="1"/>
</dbReference>
<dbReference type="EMBL" id="JBBCAQ010000010">
    <property type="protein sequence ID" value="KAK7600947.1"/>
    <property type="molecule type" value="Genomic_DNA"/>
</dbReference>
<keyword evidence="5" id="KW-0732">Signal</keyword>
<dbReference type="GO" id="GO:0017171">
    <property type="term" value="F:serine hydrolase activity"/>
    <property type="evidence" value="ECO:0007669"/>
    <property type="project" value="TreeGrafter"/>
</dbReference>
<gene>
    <name evidence="7" type="ORF">V9T40_008388</name>
</gene>
<dbReference type="InterPro" id="IPR000734">
    <property type="entry name" value="TAG_lipase"/>
</dbReference>
<keyword evidence="8" id="KW-1185">Reference proteome</keyword>
<dbReference type="GO" id="GO:0016298">
    <property type="term" value="F:lipase activity"/>
    <property type="evidence" value="ECO:0007669"/>
    <property type="project" value="InterPro"/>
</dbReference>
<dbReference type="SUPFAM" id="SSF53474">
    <property type="entry name" value="alpha/beta-Hydrolases"/>
    <property type="match status" value="1"/>
</dbReference>
<protein>
    <recommendedName>
        <fullName evidence="6">Lipase domain-containing protein</fullName>
    </recommendedName>
</protein>
<evidence type="ECO:0000256" key="2">
    <source>
        <dbReference type="ARBA" id="ARBA00010701"/>
    </source>
</evidence>
<reference evidence="7 8" key="1">
    <citation type="submission" date="2024-03" db="EMBL/GenBank/DDBJ databases">
        <title>Adaptation during the transition from Ophiocordyceps entomopathogen to insect associate is accompanied by gene loss and intensified selection.</title>
        <authorList>
            <person name="Ward C.M."/>
            <person name="Onetto C.A."/>
            <person name="Borneman A.R."/>
        </authorList>
    </citation>
    <scope>NUCLEOTIDE SEQUENCE [LARGE SCALE GENOMIC DNA]</scope>
    <source>
        <strain evidence="7">AWRI1</strain>
        <tissue evidence="7">Single Adult Female</tissue>
    </source>
</reference>
<comment type="similarity">
    <text evidence="2 4">Belongs to the AB hydrolase superfamily. Lipase family.</text>
</comment>
<sequence>MVVSGVLLCATITAFWGDGPFSIRLRPKGNCAQCCPINEREDIAFYLYTRENVMEPQRLWVGNSTALLASNLEVDRPTVIYIHGFTEQANGRGSTTIKNAYLKKGRYNVILVDWSPLCALPWYAHAVINTQPVGVYLSKFLKFIVKHGVQIKSIHLIGFSLGAEIAGFTGKDKSLGKLARITGLDPAFPLYMFSGKGGHLTPTDAEFVDVIHTDGGVFGFPIALGDADFFPNGGFPAQPGCRINSLLQKDQIKRIISCSHDRAWQYYAESVLNEKGFPATRCTNYDAFLAGVCSPLTINPRTNKTEIQFMGFAANPNLKGKFFLVTNSREPFATNFKVANDYEPLIPKIYPNFVEDTK</sequence>
<evidence type="ECO:0000256" key="4">
    <source>
        <dbReference type="RuleBase" id="RU004262"/>
    </source>
</evidence>
<dbReference type="CDD" id="cd00707">
    <property type="entry name" value="Pancreat_lipase_like"/>
    <property type="match status" value="1"/>
</dbReference>
<evidence type="ECO:0000259" key="6">
    <source>
        <dbReference type="Pfam" id="PF00151"/>
    </source>
</evidence>
<dbReference type="PANTHER" id="PTHR11610">
    <property type="entry name" value="LIPASE"/>
    <property type="match status" value="1"/>
</dbReference>
<feature type="signal peptide" evidence="5">
    <location>
        <begin position="1"/>
        <end position="17"/>
    </location>
</feature>
<dbReference type="InterPro" id="IPR029058">
    <property type="entry name" value="AB_hydrolase_fold"/>
</dbReference>
<comment type="caution">
    <text evidence="7">The sequence shown here is derived from an EMBL/GenBank/DDBJ whole genome shotgun (WGS) entry which is preliminary data.</text>
</comment>
<evidence type="ECO:0000256" key="3">
    <source>
        <dbReference type="ARBA" id="ARBA00022525"/>
    </source>
</evidence>
<dbReference type="PRINTS" id="PR00821">
    <property type="entry name" value="TAGLIPASE"/>
</dbReference>
<feature type="domain" description="Lipase" evidence="6">
    <location>
        <begin position="39"/>
        <end position="332"/>
    </location>
</feature>
<dbReference type="FunFam" id="3.40.50.1820:FF:000122">
    <property type="entry name" value="Vitellogenin-3-like Protein"/>
    <property type="match status" value="1"/>
</dbReference>
<dbReference type="PANTHER" id="PTHR11610:SF169">
    <property type="entry name" value="GH15759P-RELATED"/>
    <property type="match status" value="1"/>
</dbReference>
<comment type="subcellular location">
    <subcellularLocation>
        <location evidence="1">Secreted</location>
    </subcellularLocation>
</comment>
<dbReference type="GO" id="GO:0005615">
    <property type="term" value="C:extracellular space"/>
    <property type="evidence" value="ECO:0007669"/>
    <property type="project" value="TreeGrafter"/>
</dbReference>
<dbReference type="AlphaFoldDB" id="A0AAN9Y7U1"/>
<dbReference type="InterPro" id="IPR033906">
    <property type="entry name" value="Lipase_N"/>
</dbReference>
<dbReference type="Gene3D" id="3.40.50.1820">
    <property type="entry name" value="alpha/beta hydrolase"/>
    <property type="match status" value="1"/>
</dbReference>
<evidence type="ECO:0000313" key="8">
    <source>
        <dbReference type="Proteomes" id="UP001367676"/>
    </source>
</evidence>
<organism evidence="7 8">
    <name type="scientific">Parthenolecanium corni</name>
    <dbReference type="NCBI Taxonomy" id="536013"/>
    <lineage>
        <taxon>Eukaryota</taxon>
        <taxon>Metazoa</taxon>
        <taxon>Ecdysozoa</taxon>
        <taxon>Arthropoda</taxon>
        <taxon>Hexapoda</taxon>
        <taxon>Insecta</taxon>
        <taxon>Pterygota</taxon>
        <taxon>Neoptera</taxon>
        <taxon>Paraneoptera</taxon>
        <taxon>Hemiptera</taxon>
        <taxon>Sternorrhyncha</taxon>
        <taxon>Coccoidea</taxon>
        <taxon>Coccidae</taxon>
        <taxon>Parthenolecanium</taxon>
    </lineage>
</organism>
<evidence type="ECO:0000256" key="1">
    <source>
        <dbReference type="ARBA" id="ARBA00004613"/>
    </source>
</evidence>
<evidence type="ECO:0000256" key="5">
    <source>
        <dbReference type="SAM" id="SignalP"/>
    </source>
</evidence>